<evidence type="ECO:0000313" key="3">
    <source>
        <dbReference type="Proteomes" id="UP000826234"/>
    </source>
</evidence>
<accession>A0ABQ7SNF3</accession>
<feature type="region of interest" description="Disordered" evidence="1">
    <location>
        <begin position="1"/>
        <end position="72"/>
    </location>
</feature>
<organism evidence="2 3">
    <name type="scientific">Phrynosoma platyrhinos</name>
    <name type="common">Desert horned lizard</name>
    <dbReference type="NCBI Taxonomy" id="52577"/>
    <lineage>
        <taxon>Eukaryota</taxon>
        <taxon>Metazoa</taxon>
        <taxon>Chordata</taxon>
        <taxon>Craniata</taxon>
        <taxon>Vertebrata</taxon>
        <taxon>Euteleostomi</taxon>
        <taxon>Lepidosauria</taxon>
        <taxon>Squamata</taxon>
        <taxon>Bifurcata</taxon>
        <taxon>Unidentata</taxon>
        <taxon>Episquamata</taxon>
        <taxon>Toxicofera</taxon>
        <taxon>Iguania</taxon>
        <taxon>Phrynosomatidae</taxon>
        <taxon>Phrynosomatinae</taxon>
        <taxon>Phrynosoma</taxon>
    </lineage>
</organism>
<evidence type="ECO:0000256" key="1">
    <source>
        <dbReference type="SAM" id="MobiDB-lite"/>
    </source>
</evidence>
<comment type="caution">
    <text evidence="2">The sequence shown here is derived from an EMBL/GenBank/DDBJ whole genome shotgun (WGS) entry which is preliminary data.</text>
</comment>
<feature type="compositionally biased region" description="Basic and acidic residues" evidence="1">
    <location>
        <begin position="25"/>
        <end position="45"/>
    </location>
</feature>
<dbReference type="EMBL" id="JAIPUX010005289">
    <property type="protein sequence ID" value="KAH0618831.1"/>
    <property type="molecule type" value="Genomic_DNA"/>
</dbReference>
<dbReference type="Proteomes" id="UP000826234">
    <property type="component" value="Unassembled WGS sequence"/>
</dbReference>
<proteinExistence type="predicted"/>
<name>A0ABQ7SNF3_PHRPL</name>
<feature type="compositionally biased region" description="Pro residues" evidence="1">
    <location>
        <begin position="1"/>
        <end position="10"/>
    </location>
</feature>
<protein>
    <submittedName>
        <fullName evidence="2">Uncharacterized protein</fullName>
    </submittedName>
</protein>
<evidence type="ECO:0000313" key="2">
    <source>
        <dbReference type="EMBL" id="KAH0618831.1"/>
    </source>
</evidence>
<reference evidence="2 3" key="1">
    <citation type="journal article" date="2022" name="Gigascience">
        <title>A chromosome-level genome assembly and annotation of the desert horned lizard, Phrynosoma platyrhinos, provides insight into chromosomal rearrangements among reptiles.</title>
        <authorList>
            <person name="Koochekian N."/>
            <person name="Ascanio A."/>
            <person name="Farleigh K."/>
            <person name="Card D.C."/>
            <person name="Schield D.R."/>
            <person name="Castoe T.A."/>
            <person name="Jezkova T."/>
        </authorList>
    </citation>
    <scope>NUCLEOTIDE SEQUENCE [LARGE SCALE GENOMIC DNA]</scope>
    <source>
        <strain evidence="2">NK-2021</strain>
    </source>
</reference>
<keyword evidence="3" id="KW-1185">Reference proteome</keyword>
<feature type="non-terminal residue" evidence="2">
    <location>
        <position position="118"/>
    </location>
</feature>
<gene>
    <name evidence="2" type="ORF">JD844_018327</name>
</gene>
<sequence>MATKAIPPPTGFSFRLTESPAYSQNKEEVPFEKKESKLMKDRYSEVMEDSANQTHPVPSPAVPGKKQTTLETTEDTRLTVKKNIPLLDIRQSTDHFGHVSTHLDVKIPFLCETTNDPP</sequence>